<feature type="region of interest" description="Disordered" evidence="1">
    <location>
        <begin position="158"/>
        <end position="188"/>
    </location>
</feature>
<feature type="region of interest" description="Disordered" evidence="1">
    <location>
        <begin position="114"/>
        <end position="145"/>
    </location>
</feature>
<sequence length="227" mass="24782">MQAKKETVRVPSSRLLLVPPALLPPLLRLGRIQGENAPPVRIPPAPARPQSVTPARPICRPNIAHMSVSCGSRRSKEGLSRVTLVVVESPCLFPGQVARPLQFHARAAAASRQSHCGRASCSRRQASSPDRSCLRSPSRSDRRVRDGDAAIAVRYTCATQSRSHDSSRNRTPPRESARTGLSMSRTRSSMLRSLAARKGAYLSTALRNSLPFVRGSEAHTNVVDRRK</sequence>
<accession>A0A371CV74</accession>
<gene>
    <name evidence="2" type="ORF">OH76DRAFT_1110301</name>
</gene>
<proteinExistence type="predicted"/>
<name>A0A371CV74_9APHY</name>
<reference evidence="2 3" key="1">
    <citation type="journal article" date="2018" name="Biotechnol. Biofuels">
        <title>Integrative visual omics of the white-rot fungus Polyporus brumalis exposes the biotechnological potential of its oxidative enzymes for delignifying raw plant biomass.</title>
        <authorList>
            <person name="Miyauchi S."/>
            <person name="Rancon A."/>
            <person name="Drula E."/>
            <person name="Hage H."/>
            <person name="Chaduli D."/>
            <person name="Favel A."/>
            <person name="Grisel S."/>
            <person name="Henrissat B."/>
            <person name="Herpoel-Gimbert I."/>
            <person name="Ruiz-Duenas F.J."/>
            <person name="Chevret D."/>
            <person name="Hainaut M."/>
            <person name="Lin J."/>
            <person name="Wang M."/>
            <person name="Pangilinan J."/>
            <person name="Lipzen A."/>
            <person name="Lesage-Meessen L."/>
            <person name="Navarro D."/>
            <person name="Riley R."/>
            <person name="Grigoriev I.V."/>
            <person name="Zhou S."/>
            <person name="Raouche S."/>
            <person name="Rosso M.N."/>
        </authorList>
    </citation>
    <scope>NUCLEOTIDE SEQUENCE [LARGE SCALE GENOMIC DNA]</scope>
    <source>
        <strain evidence="2 3">BRFM 1820</strain>
    </source>
</reference>
<evidence type="ECO:0000313" key="2">
    <source>
        <dbReference type="EMBL" id="RDX44175.1"/>
    </source>
</evidence>
<feature type="compositionally biased region" description="Low complexity" evidence="1">
    <location>
        <begin position="178"/>
        <end position="188"/>
    </location>
</feature>
<keyword evidence="3" id="KW-1185">Reference proteome</keyword>
<feature type="compositionally biased region" description="Basic and acidic residues" evidence="1">
    <location>
        <begin position="162"/>
        <end position="177"/>
    </location>
</feature>
<protein>
    <submittedName>
        <fullName evidence="2">Uncharacterized protein</fullName>
    </submittedName>
</protein>
<evidence type="ECO:0000256" key="1">
    <source>
        <dbReference type="SAM" id="MobiDB-lite"/>
    </source>
</evidence>
<dbReference type="EMBL" id="KZ857453">
    <property type="protein sequence ID" value="RDX44175.1"/>
    <property type="molecule type" value="Genomic_DNA"/>
</dbReference>
<dbReference type="AlphaFoldDB" id="A0A371CV74"/>
<dbReference type="Proteomes" id="UP000256964">
    <property type="component" value="Unassembled WGS sequence"/>
</dbReference>
<evidence type="ECO:0000313" key="3">
    <source>
        <dbReference type="Proteomes" id="UP000256964"/>
    </source>
</evidence>
<organism evidence="2 3">
    <name type="scientific">Lentinus brumalis</name>
    <dbReference type="NCBI Taxonomy" id="2498619"/>
    <lineage>
        <taxon>Eukaryota</taxon>
        <taxon>Fungi</taxon>
        <taxon>Dikarya</taxon>
        <taxon>Basidiomycota</taxon>
        <taxon>Agaricomycotina</taxon>
        <taxon>Agaricomycetes</taxon>
        <taxon>Polyporales</taxon>
        <taxon>Polyporaceae</taxon>
        <taxon>Lentinus</taxon>
    </lineage>
</organism>
<feature type="region of interest" description="Disordered" evidence="1">
    <location>
        <begin position="38"/>
        <end position="57"/>
    </location>
</feature>